<dbReference type="PROSITE" id="PS51257">
    <property type="entry name" value="PROKAR_LIPOPROTEIN"/>
    <property type="match status" value="1"/>
</dbReference>
<name>A0A438AIL8_9RHOB</name>
<evidence type="ECO:0000313" key="1">
    <source>
        <dbReference type="EMBL" id="RVV98475.1"/>
    </source>
</evidence>
<dbReference type="AlphaFoldDB" id="A0A438AIL8"/>
<comment type="caution">
    <text evidence="1">The sequence shown here is derived from an EMBL/GenBank/DDBJ whole genome shotgun (WGS) entry which is preliminary data.</text>
</comment>
<keyword evidence="2" id="KW-1185">Reference proteome</keyword>
<dbReference type="EMBL" id="RQXX01000002">
    <property type="protein sequence ID" value="RVV98475.1"/>
    <property type="molecule type" value="Genomic_DNA"/>
</dbReference>
<accession>A0A438AIL8</accession>
<evidence type="ECO:0000313" key="2">
    <source>
        <dbReference type="Proteomes" id="UP000285908"/>
    </source>
</evidence>
<proteinExistence type="predicted"/>
<dbReference type="Proteomes" id="UP000285908">
    <property type="component" value="Unassembled WGS sequence"/>
</dbReference>
<protein>
    <recommendedName>
        <fullName evidence="3">DUF4157 domain-containing protein</fullName>
    </recommendedName>
</protein>
<dbReference type="OrthoDB" id="8686772at2"/>
<sequence length="231" mass="25883">MEDLVLRIVLAICLLAGGCGRPLSENERAFTATLHGEALDMGRVRIVDGALIGDIRHSRPPRPSLTCRERILPPEVAPVIVTRTAAFVLFDTMFMSRRYYRDDLMEAYPERLTLARAMLLAHEMTHVWQWQNRAVTGYHPIRAAAEHSPRGDPYLFDLGERRGFLQFSYEQQGSLVEEYVCCRTLDPEGARTDRLRALLAPHFPGLARTTGPEVGTVLVPWGEAPIAGICS</sequence>
<gene>
    <name evidence="1" type="ORF">EKE94_06025</name>
</gene>
<evidence type="ECO:0008006" key="3">
    <source>
        <dbReference type="Google" id="ProtNLM"/>
    </source>
</evidence>
<reference evidence="1 2" key="1">
    <citation type="submission" date="2018-11" db="EMBL/GenBank/DDBJ databases">
        <title>Mesobaculum littorinae gen. nov., sp. nov., isolated from Littorina scabra that represents a novel genus of the order Rhodobacteraceae.</title>
        <authorList>
            <person name="Li F."/>
        </authorList>
    </citation>
    <scope>NUCLEOTIDE SEQUENCE [LARGE SCALE GENOMIC DNA]</scope>
    <source>
        <strain evidence="1 2">M0103</strain>
    </source>
</reference>
<organism evidence="1 2">
    <name type="scientific">Mesobaculum littorinae</name>
    <dbReference type="NCBI Taxonomy" id="2486419"/>
    <lineage>
        <taxon>Bacteria</taxon>
        <taxon>Pseudomonadati</taxon>
        <taxon>Pseudomonadota</taxon>
        <taxon>Alphaproteobacteria</taxon>
        <taxon>Rhodobacterales</taxon>
        <taxon>Roseobacteraceae</taxon>
        <taxon>Mesobaculum</taxon>
    </lineage>
</organism>